<dbReference type="AlphaFoldDB" id="U7D798"/>
<dbReference type="Proteomes" id="UP000017148">
    <property type="component" value="Unassembled WGS sequence"/>
</dbReference>
<name>U7D798_9BACT</name>
<organism evidence="1 2">
    <name type="scientific">Chitinivibrio alkaliphilus ACht1</name>
    <dbReference type="NCBI Taxonomy" id="1313304"/>
    <lineage>
        <taxon>Bacteria</taxon>
        <taxon>Pseudomonadati</taxon>
        <taxon>Fibrobacterota</taxon>
        <taxon>Chitinivibrionia</taxon>
        <taxon>Chitinivibrionales</taxon>
        <taxon>Chitinivibrionaceae</taxon>
        <taxon>Chitinivibrio</taxon>
    </lineage>
</organism>
<dbReference type="InterPro" id="IPR011990">
    <property type="entry name" value="TPR-like_helical_dom_sf"/>
</dbReference>
<dbReference type="RefSeq" id="WP_022637090.1">
    <property type="nucleotide sequence ID" value="NZ_ASJR01000013.1"/>
</dbReference>
<evidence type="ECO:0000313" key="2">
    <source>
        <dbReference type="Proteomes" id="UP000017148"/>
    </source>
</evidence>
<gene>
    <name evidence="1" type="ORF">CALK_1642</name>
</gene>
<dbReference type="EMBL" id="ASJR01000013">
    <property type="protein sequence ID" value="ERP31441.1"/>
    <property type="molecule type" value="Genomic_DNA"/>
</dbReference>
<sequence length="323" mass="37338">MVIVSVILLGILFNPLWAGPMESTQDSLLYDYLLQQEYERARNMVAEKSLGTSDSLYYLVSIENARIIDYESFIPESTFFHGLCKKARTHLAHIPDPTQDERFYKASILSMQGLHYLKQGRSLRGLQASRRGINLMRELEKEGFTPHPLVEARALYEYYSATSLRWVPFTGNPKVPLETLHSLGRSSSIHHLFTLQNLFWIYYDRQEYTTAYTLIQRALETYPHNTLMLRAAANAAYHMGNYTVALEKGYRLITKATHREPRNLADILSAAVIISRSYMAQENTTQAAETIRQALSHSPSEYEARIEWVQKHRETLRNLRENL</sequence>
<keyword evidence="2" id="KW-1185">Reference proteome</keyword>
<evidence type="ECO:0000313" key="1">
    <source>
        <dbReference type="EMBL" id="ERP31441.1"/>
    </source>
</evidence>
<reference evidence="1 2" key="1">
    <citation type="journal article" date="2013" name="Environ. Microbiol.">
        <title>Genome analysis of Chitinivibrio alkaliphilus gen. nov., sp. nov., a novel extremely haloalkaliphilic anaerobic chitinolytic bacterium from the candidate phylum Termite Group 3.</title>
        <authorList>
            <person name="Sorokin D.Y."/>
            <person name="Gumerov V.M."/>
            <person name="Rakitin A.L."/>
            <person name="Beletsky A.V."/>
            <person name="Damste J.S."/>
            <person name="Muyzer G."/>
            <person name="Mardanov A.V."/>
            <person name="Ravin N.V."/>
        </authorList>
    </citation>
    <scope>NUCLEOTIDE SEQUENCE [LARGE SCALE GENOMIC DNA]</scope>
    <source>
        <strain evidence="1 2">ACht1</strain>
    </source>
</reference>
<comment type="caution">
    <text evidence="1">The sequence shown here is derived from an EMBL/GenBank/DDBJ whole genome shotgun (WGS) entry which is preliminary data.</text>
</comment>
<dbReference type="Gene3D" id="1.25.40.10">
    <property type="entry name" value="Tetratricopeptide repeat domain"/>
    <property type="match status" value="1"/>
</dbReference>
<protein>
    <submittedName>
        <fullName evidence="1">Uncharacterized protein</fullName>
    </submittedName>
</protein>
<dbReference type="Pfam" id="PF13432">
    <property type="entry name" value="TPR_16"/>
    <property type="match status" value="1"/>
</dbReference>
<accession>U7D798</accession>
<proteinExistence type="predicted"/>
<dbReference type="SUPFAM" id="SSF48452">
    <property type="entry name" value="TPR-like"/>
    <property type="match status" value="1"/>
</dbReference>
<dbReference type="STRING" id="1313304.CALK_1642"/>